<gene>
    <name evidence="2" type="ORF">B296_00052057</name>
</gene>
<evidence type="ECO:0000256" key="1">
    <source>
        <dbReference type="SAM" id="MobiDB-lite"/>
    </source>
</evidence>
<protein>
    <submittedName>
        <fullName evidence="2">Uncharacterized protein</fullName>
    </submittedName>
</protein>
<evidence type="ECO:0000313" key="3">
    <source>
        <dbReference type="Proteomes" id="UP000287651"/>
    </source>
</evidence>
<organism evidence="2 3">
    <name type="scientific">Ensete ventricosum</name>
    <name type="common">Abyssinian banana</name>
    <name type="synonym">Musa ensete</name>
    <dbReference type="NCBI Taxonomy" id="4639"/>
    <lineage>
        <taxon>Eukaryota</taxon>
        <taxon>Viridiplantae</taxon>
        <taxon>Streptophyta</taxon>
        <taxon>Embryophyta</taxon>
        <taxon>Tracheophyta</taxon>
        <taxon>Spermatophyta</taxon>
        <taxon>Magnoliopsida</taxon>
        <taxon>Liliopsida</taxon>
        <taxon>Zingiberales</taxon>
        <taxon>Musaceae</taxon>
        <taxon>Ensete</taxon>
    </lineage>
</organism>
<accession>A0A426XVE0</accession>
<dbReference type="AlphaFoldDB" id="A0A426XVE0"/>
<sequence>MEIPPCRSKSPASLLNSGKGSNLASNRRPPEALLSSRHGTLISPRCFFVGSFDSRLVDLVRARGIDLGAGGRSKKARRTAPKIRRCLPQAFLSRQARLGLVSFPLYLLVLVTALQVSGVEDGSKFAVAIRERLFTSKIKQPSISLDGLITFTEGMARSFFLVHK</sequence>
<evidence type="ECO:0000313" key="2">
    <source>
        <dbReference type="EMBL" id="RRT43446.1"/>
    </source>
</evidence>
<reference evidence="2 3" key="1">
    <citation type="journal article" date="2014" name="Agronomy (Basel)">
        <title>A Draft Genome Sequence for Ensete ventricosum, the Drought-Tolerant Tree Against Hunger.</title>
        <authorList>
            <person name="Harrison J."/>
            <person name="Moore K.A."/>
            <person name="Paszkiewicz K."/>
            <person name="Jones T."/>
            <person name="Grant M."/>
            <person name="Ambacheew D."/>
            <person name="Muzemil S."/>
            <person name="Studholme D.J."/>
        </authorList>
    </citation>
    <scope>NUCLEOTIDE SEQUENCE [LARGE SCALE GENOMIC DNA]</scope>
</reference>
<feature type="compositionally biased region" description="Polar residues" evidence="1">
    <location>
        <begin position="10"/>
        <end position="25"/>
    </location>
</feature>
<dbReference type="Proteomes" id="UP000287651">
    <property type="component" value="Unassembled WGS sequence"/>
</dbReference>
<proteinExistence type="predicted"/>
<feature type="region of interest" description="Disordered" evidence="1">
    <location>
        <begin position="1"/>
        <end position="30"/>
    </location>
</feature>
<name>A0A426XVE0_ENSVE</name>
<dbReference type="EMBL" id="AMZH03017146">
    <property type="protein sequence ID" value="RRT43446.1"/>
    <property type="molecule type" value="Genomic_DNA"/>
</dbReference>
<comment type="caution">
    <text evidence="2">The sequence shown here is derived from an EMBL/GenBank/DDBJ whole genome shotgun (WGS) entry which is preliminary data.</text>
</comment>